<dbReference type="AlphaFoldDB" id="W9D970"/>
<accession>W9D970</accession>
<proteinExistence type="predicted"/>
<organism evidence="1 2">
    <name type="scientific">Gordonia alkanivorans CGMCC 6845</name>
    <dbReference type="NCBI Taxonomy" id="1423140"/>
    <lineage>
        <taxon>Bacteria</taxon>
        <taxon>Bacillati</taxon>
        <taxon>Actinomycetota</taxon>
        <taxon>Actinomycetes</taxon>
        <taxon>Mycobacteriales</taxon>
        <taxon>Gordoniaceae</taxon>
        <taxon>Gordonia</taxon>
    </lineage>
</organism>
<protein>
    <submittedName>
        <fullName evidence="1">Uncharacterized protein</fullName>
    </submittedName>
</protein>
<evidence type="ECO:0000313" key="2">
    <source>
        <dbReference type="Proteomes" id="UP000035035"/>
    </source>
</evidence>
<dbReference type="EMBL" id="AYXO01000073">
    <property type="protein sequence ID" value="ETA04887.1"/>
    <property type="molecule type" value="Genomic_DNA"/>
</dbReference>
<dbReference type="HOGENOM" id="CLU_1675432_0_0_11"/>
<comment type="caution">
    <text evidence="1">The sequence shown here is derived from an EMBL/GenBank/DDBJ whole genome shotgun (WGS) entry which is preliminary data.</text>
</comment>
<keyword evidence="2" id="KW-1185">Reference proteome</keyword>
<evidence type="ECO:0000313" key="1">
    <source>
        <dbReference type="EMBL" id="ETA04887.1"/>
    </source>
</evidence>
<name>W9D970_9ACTN</name>
<gene>
    <name evidence="1" type="ORF">V525_21680</name>
</gene>
<dbReference type="Proteomes" id="UP000035035">
    <property type="component" value="Unassembled WGS sequence"/>
</dbReference>
<dbReference type="PATRIC" id="fig|1423140.3.peg.4300"/>
<reference evidence="1 2" key="1">
    <citation type="journal article" date="2014" name="Genome Announc.">
        <title>Draft Genome Sequence of Gordonia alkanivorans Strain CGMCC6845, a Halotolerant Hydrocarbon-Degrading Bacterium.</title>
        <authorList>
            <person name="Wang X."/>
            <person name="Jin D."/>
            <person name="Zhou L."/>
            <person name="Wu L."/>
            <person name="An W."/>
            <person name="Zhao L."/>
        </authorList>
    </citation>
    <scope>NUCLEOTIDE SEQUENCE [LARGE SCALE GENOMIC DNA]</scope>
    <source>
        <strain evidence="1 2">CGMCC 6845</strain>
    </source>
</reference>
<sequence>MSASVGSGSSHERYEMKSLILGTVAATMLTGTALALGVAPADAAPTVRVTLASPQANTLLATMTNDRSADQGCYVSFYYGPVDYKTPTTRVEAGQTRSIRVTDLPAGRYAVYVNCGALQVHKENVTVTGKPGGTPRTEVVASPPSGLSSALTLFGSS</sequence>